<organism evidence="1 2">
    <name type="scientific">Streptomyces ipomoeae</name>
    <dbReference type="NCBI Taxonomy" id="103232"/>
    <lineage>
        <taxon>Bacteria</taxon>
        <taxon>Bacillati</taxon>
        <taxon>Actinomycetota</taxon>
        <taxon>Actinomycetes</taxon>
        <taxon>Kitasatosporales</taxon>
        <taxon>Streptomycetaceae</taxon>
        <taxon>Streptomyces</taxon>
    </lineage>
</organism>
<dbReference type="SUPFAM" id="SSF56784">
    <property type="entry name" value="HAD-like"/>
    <property type="match status" value="1"/>
</dbReference>
<reference evidence="1 2" key="1">
    <citation type="submission" date="2019-03" db="EMBL/GenBank/DDBJ databases">
        <title>Comparative genomic analyses of the sweetpotato soil rot pathogen, Streptomyces ipomoeae.</title>
        <authorList>
            <person name="Ruschel Soares N."/>
            <person name="Badger J.H."/>
            <person name="Huguet-Tapia J.C."/>
            <person name="Clark C.A."/>
            <person name="Pettis G.S."/>
        </authorList>
    </citation>
    <scope>NUCLEOTIDE SEQUENCE [LARGE SCALE GENOMIC DNA]</scope>
    <source>
        <strain evidence="1 2">88-35</strain>
    </source>
</reference>
<dbReference type="InterPro" id="IPR023214">
    <property type="entry name" value="HAD_sf"/>
</dbReference>
<dbReference type="EMBL" id="SPAZ01000239">
    <property type="protein sequence ID" value="TQE26260.1"/>
    <property type="molecule type" value="Genomic_DNA"/>
</dbReference>
<dbReference type="AlphaFoldDB" id="A0AAE9AYL8"/>
<name>A0AAE9AYL8_9ACTN</name>
<dbReference type="Proteomes" id="UP000318720">
    <property type="component" value="Unassembled WGS sequence"/>
</dbReference>
<dbReference type="Gene3D" id="3.40.50.1000">
    <property type="entry name" value="HAD superfamily/HAD-like"/>
    <property type="match status" value="1"/>
</dbReference>
<dbReference type="RefSeq" id="WP_141584468.1">
    <property type="nucleotide sequence ID" value="NZ_SPAZ01000239.1"/>
</dbReference>
<evidence type="ECO:0000313" key="2">
    <source>
        <dbReference type="Proteomes" id="UP000318720"/>
    </source>
</evidence>
<sequence length="280" mass="30062">MTAPDILPRTTFLDLNGTLIPSSPGAPLDMAALRKVGQLAQRLRAAGAVVGLCSDSPLEQLRDFGRHIRLGEPAEFPVVAENGNVADIDGQVRVLTPFAALTEVRSAVAALASAYGLQQADETLAPEFGGIRPGPDRWAFGANRRASVSVFGPRDFLTAVRKSLQDWAEEHSTEISLESSPDGLYLGIHPYRQVGSGKRRTLAMLASSQSSKNELLMIGNSLADWVPVRHGVRCAFVTDSTIPDDVRAEAWYVSAQPDVYGVIDTLTRLTDLAAGRATKL</sequence>
<dbReference type="InterPro" id="IPR036412">
    <property type="entry name" value="HAD-like_sf"/>
</dbReference>
<proteinExistence type="predicted"/>
<evidence type="ECO:0000313" key="1">
    <source>
        <dbReference type="EMBL" id="TQE26260.1"/>
    </source>
</evidence>
<accession>A0AAE9AYL8</accession>
<comment type="caution">
    <text evidence="1">The sequence shown here is derived from an EMBL/GenBank/DDBJ whole genome shotgun (WGS) entry which is preliminary data.</text>
</comment>
<gene>
    <name evidence="1" type="ORF">Sipo8835_29980</name>
</gene>
<protein>
    <submittedName>
        <fullName evidence="1">Uncharacterized protein</fullName>
    </submittedName>
</protein>